<evidence type="ECO:0000313" key="5">
    <source>
        <dbReference type="Proteomes" id="UP001345013"/>
    </source>
</evidence>
<dbReference type="PRINTS" id="PR00837">
    <property type="entry name" value="V5TPXLIKE"/>
</dbReference>
<dbReference type="InterPro" id="IPR018244">
    <property type="entry name" value="Allrgn_V5/Tpx1_CS"/>
</dbReference>
<evidence type="ECO:0000256" key="1">
    <source>
        <dbReference type="SAM" id="MobiDB-lite"/>
    </source>
</evidence>
<dbReference type="InterPro" id="IPR035940">
    <property type="entry name" value="CAP_sf"/>
</dbReference>
<evidence type="ECO:0000313" key="4">
    <source>
        <dbReference type="EMBL" id="KAK5096943.1"/>
    </source>
</evidence>
<dbReference type="InterPro" id="IPR014044">
    <property type="entry name" value="CAP_dom"/>
</dbReference>
<name>A0ABR0KI11_9EURO</name>
<dbReference type="Pfam" id="PF00188">
    <property type="entry name" value="CAP"/>
    <property type="match status" value="1"/>
</dbReference>
<evidence type="ECO:0000259" key="3">
    <source>
        <dbReference type="SMART" id="SM00198"/>
    </source>
</evidence>
<protein>
    <recommendedName>
        <fullName evidence="3">SCP domain-containing protein</fullName>
    </recommendedName>
</protein>
<feature type="region of interest" description="Disordered" evidence="1">
    <location>
        <begin position="82"/>
        <end position="107"/>
    </location>
</feature>
<keyword evidence="2" id="KW-0732">Signal</keyword>
<dbReference type="PANTHER" id="PTHR10334">
    <property type="entry name" value="CYSTEINE-RICH SECRETORY PROTEIN-RELATED"/>
    <property type="match status" value="1"/>
</dbReference>
<accession>A0ABR0KI11</accession>
<feature type="compositionally biased region" description="Low complexity" evidence="1">
    <location>
        <begin position="95"/>
        <end position="107"/>
    </location>
</feature>
<proteinExistence type="predicted"/>
<keyword evidence="5" id="KW-1185">Reference proteome</keyword>
<sequence>MKSLVLAASLLGSLAAASPLIEEKRYLVTSVVMETATVTVTGGRGWWPWAHSSSPTATNTVSVIETTAAPSSLSTAAVTTTIVPSDTPSSPSPAQPTTSAPAETPAGSISAYADPILQQHNKHRANHTVDDISWDENLANIAAEIASSCKYAHDTAAGGGGYGQNIGAGAPDDEIDKMITNQMYNDEMMLYPGYGAEPNLGNFERWGHFSQIVWKATTRVGCHTQYCPNGLEGVGSSVSPYFTVCNYQPAGNFGGEYAANVLEPRGDPMVTA</sequence>
<dbReference type="SUPFAM" id="SSF55797">
    <property type="entry name" value="PR-1-like"/>
    <property type="match status" value="1"/>
</dbReference>
<dbReference type="SMART" id="SM00198">
    <property type="entry name" value="SCP"/>
    <property type="match status" value="1"/>
</dbReference>
<organism evidence="4 5">
    <name type="scientific">Lithohypha guttulata</name>
    <dbReference type="NCBI Taxonomy" id="1690604"/>
    <lineage>
        <taxon>Eukaryota</taxon>
        <taxon>Fungi</taxon>
        <taxon>Dikarya</taxon>
        <taxon>Ascomycota</taxon>
        <taxon>Pezizomycotina</taxon>
        <taxon>Eurotiomycetes</taxon>
        <taxon>Chaetothyriomycetidae</taxon>
        <taxon>Chaetothyriales</taxon>
        <taxon>Trichomeriaceae</taxon>
        <taxon>Lithohypha</taxon>
    </lineage>
</organism>
<dbReference type="EMBL" id="JAVRRG010000020">
    <property type="protein sequence ID" value="KAK5096943.1"/>
    <property type="molecule type" value="Genomic_DNA"/>
</dbReference>
<feature type="chain" id="PRO_5045789864" description="SCP domain-containing protein" evidence="2">
    <location>
        <begin position="17"/>
        <end position="272"/>
    </location>
</feature>
<feature type="signal peptide" evidence="2">
    <location>
        <begin position="1"/>
        <end position="16"/>
    </location>
</feature>
<dbReference type="PROSITE" id="PS01009">
    <property type="entry name" value="CRISP_1"/>
    <property type="match status" value="1"/>
</dbReference>
<dbReference type="CDD" id="cd05380">
    <property type="entry name" value="CAP_euk"/>
    <property type="match status" value="1"/>
</dbReference>
<comment type="caution">
    <text evidence="4">The sequence shown here is derived from an EMBL/GenBank/DDBJ whole genome shotgun (WGS) entry which is preliminary data.</text>
</comment>
<dbReference type="Gene3D" id="3.40.33.10">
    <property type="entry name" value="CAP"/>
    <property type="match status" value="1"/>
</dbReference>
<dbReference type="Proteomes" id="UP001345013">
    <property type="component" value="Unassembled WGS sequence"/>
</dbReference>
<feature type="domain" description="SCP" evidence="3">
    <location>
        <begin position="111"/>
        <end position="255"/>
    </location>
</feature>
<dbReference type="InterPro" id="IPR001283">
    <property type="entry name" value="CRISP-related"/>
</dbReference>
<evidence type="ECO:0000256" key="2">
    <source>
        <dbReference type="SAM" id="SignalP"/>
    </source>
</evidence>
<reference evidence="4 5" key="1">
    <citation type="submission" date="2023-08" db="EMBL/GenBank/DDBJ databases">
        <title>Black Yeasts Isolated from many extreme environments.</title>
        <authorList>
            <person name="Coleine C."/>
            <person name="Stajich J.E."/>
            <person name="Selbmann L."/>
        </authorList>
    </citation>
    <scope>NUCLEOTIDE SEQUENCE [LARGE SCALE GENOMIC DNA]</scope>
    <source>
        <strain evidence="4 5">CCFEE 5885</strain>
    </source>
</reference>
<gene>
    <name evidence="4" type="ORF">LTR24_002384</name>
</gene>